<dbReference type="EMBL" id="UOEP01000036">
    <property type="protein sequence ID" value="VAW14402.1"/>
    <property type="molecule type" value="Genomic_DNA"/>
</dbReference>
<evidence type="ECO:0000256" key="1">
    <source>
        <dbReference type="ARBA" id="ARBA00022490"/>
    </source>
</evidence>
<feature type="domain" description="Methyltransferase small" evidence="6">
    <location>
        <begin position="18"/>
        <end position="149"/>
    </location>
</feature>
<name>A0A3B0TIU6_9ZZZZ</name>
<keyword evidence="3 7" id="KW-0808">Transferase</keyword>
<reference evidence="7" key="1">
    <citation type="submission" date="2018-06" db="EMBL/GenBank/DDBJ databases">
        <authorList>
            <person name="Zhirakovskaya E."/>
        </authorList>
    </citation>
    <scope>NUCLEOTIDE SEQUENCE</scope>
</reference>
<dbReference type="Pfam" id="PF05175">
    <property type="entry name" value="MTS"/>
    <property type="match status" value="1"/>
</dbReference>
<keyword evidence="5" id="KW-0819">tRNA processing</keyword>
<keyword evidence="2 7" id="KW-0489">Methyltransferase</keyword>
<proteinExistence type="inferred from homology"/>
<evidence type="ECO:0000256" key="2">
    <source>
        <dbReference type="ARBA" id="ARBA00022603"/>
    </source>
</evidence>
<dbReference type="InterPro" id="IPR022882">
    <property type="entry name" value="tRNA_adenine-N6_MeTrfase"/>
</dbReference>
<dbReference type="HAMAP" id="MF_01872">
    <property type="entry name" value="tRNA_methyltr_YfiC"/>
    <property type="match status" value="1"/>
</dbReference>
<dbReference type="GO" id="GO:0032259">
    <property type="term" value="P:methylation"/>
    <property type="evidence" value="ECO:0007669"/>
    <property type="project" value="UniProtKB-KW"/>
</dbReference>
<dbReference type="GO" id="GO:0016430">
    <property type="term" value="F:tRNA (adenine-N6)-methyltransferase activity"/>
    <property type="evidence" value="ECO:0007669"/>
    <property type="project" value="InterPro"/>
</dbReference>
<dbReference type="EC" id="2.1.1.223" evidence="7"/>
<dbReference type="PROSITE" id="PS00092">
    <property type="entry name" value="N6_MTASE"/>
    <property type="match status" value="1"/>
</dbReference>
<protein>
    <submittedName>
        <fullName evidence="7">tRNA(1)(Val) (Adenine(37)-N(6))-methyltransferase</fullName>
        <ecNumber evidence="7">2.1.1.223</ecNumber>
    </submittedName>
</protein>
<organism evidence="7">
    <name type="scientific">hydrothermal vent metagenome</name>
    <dbReference type="NCBI Taxonomy" id="652676"/>
    <lineage>
        <taxon>unclassified sequences</taxon>
        <taxon>metagenomes</taxon>
        <taxon>ecological metagenomes</taxon>
    </lineage>
</organism>
<dbReference type="Gene3D" id="3.40.50.150">
    <property type="entry name" value="Vaccinia Virus protein VP39"/>
    <property type="match status" value="1"/>
</dbReference>
<dbReference type="SUPFAM" id="SSF53335">
    <property type="entry name" value="S-adenosyl-L-methionine-dependent methyltransferases"/>
    <property type="match status" value="1"/>
</dbReference>
<evidence type="ECO:0000256" key="4">
    <source>
        <dbReference type="ARBA" id="ARBA00022691"/>
    </source>
</evidence>
<dbReference type="PANTHER" id="PTHR47739">
    <property type="entry name" value="TRNA1(VAL) (ADENINE(37)-N6)-METHYLTRANSFERASE"/>
    <property type="match status" value="1"/>
</dbReference>
<dbReference type="GO" id="GO:0003676">
    <property type="term" value="F:nucleic acid binding"/>
    <property type="evidence" value="ECO:0007669"/>
    <property type="project" value="InterPro"/>
</dbReference>
<accession>A0A3B0TIU6</accession>
<dbReference type="AlphaFoldDB" id="A0A3B0TIU6"/>
<dbReference type="PRINTS" id="PR00507">
    <property type="entry name" value="N12N6MTFRASE"/>
</dbReference>
<dbReference type="GO" id="GO:0008033">
    <property type="term" value="P:tRNA processing"/>
    <property type="evidence" value="ECO:0007669"/>
    <property type="project" value="UniProtKB-KW"/>
</dbReference>
<dbReference type="InterPro" id="IPR050210">
    <property type="entry name" value="tRNA_Adenine-N(6)_MTase"/>
</dbReference>
<evidence type="ECO:0000256" key="5">
    <source>
        <dbReference type="ARBA" id="ARBA00022694"/>
    </source>
</evidence>
<keyword evidence="4" id="KW-0949">S-adenosyl-L-methionine</keyword>
<keyword evidence="1" id="KW-0963">Cytoplasm</keyword>
<gene>
    <name evidence="7" type="ORF">MNBD_BACTEROID01-1514</name>
</gene>
<dbReference type="CDD" id="cd02440">
    <property type="entry name" value="AdoMet_MTases"/>
    <property type="match status" value="1"/>
</dbReference>
<dbReference type="InterPro" id="IPR029063">
    <property type="entry name" value="SAM-dependent_MTases_sf"/>
</dbReference>
<dbReference type="InterPro" id="IPR002052">
    <property type="entry name" value="DNA_methylase_N6_adenine_CS"/>
</dbReference>
<evidence type="ECO:0000259" key="6">
    <source>
        <dbReference type="Pfam" id="PF05175"/>
    </source>
</evidence>
<evidence type="ECO:0000256" key="3">
    <source>
        <dbReference type="ARBA" id="ARBA00022679"/>
    </source>
</evidence>
<dbReference type="PANTHER" id="PTHR47739:SF1">
    <property type="entry name" value="TRNA1(VAL) (ADENINE(37)-N6)-METHYLTRANSFERASE"/>
    <property type="match status" value="1"/>
</dbReference>
<sequence length="218" mass="24558">MKVGVDGVLLGAWAGVSNTGTILDVGTGTGLIALMLAQRSDAQIIAVEIEKSAYEEACFNVSGSPWANRVQVNHSSFQEFASRTGGKFNLIVSNPPFFENSFRAPERKRSEARHNDLLPFDELITGCLKILSESGRLAIILPKEQGDKFIGLAQHHGLYTSRLTRVRPLLKKSHHRYLVEFERHKTATVYNELSIGHERHFDYTKEYIELTKGFYMKF</sequence>
<evidence type="ECO:0000313" key="7">
    <source>
        <dbReference type="EMBL" id="VAW14402.1"/>
    </source>
</evidence>
<dbReference type="InterPro" id="IPR007848">
    <property type="entry name" value="Small_mtfrase_dom"/>
</dbReference>